<feature type="active site" evidence="20">
    <location>
        <position position="333"/>
    </location>
</feature>
<feature type="active site" evidence="20">
    <location>
        <position position="164"/>
    </location>
</feature>
<evidence type="ECO:0000256" key="13">
    <source>
        <dbReference type="ARBA" id="ARBA00022960"/>
    </source>
</evidence>
<proteinExistence type="inferred from homology"/>
<dbReference type="Pfam" id="PF01565">
    <property type="entry name" value="FAD_binding_4"/>
    <property type="match status" value="1"/>
</dbReference>
<keyword evidence="14 20" id="KW-0573">Peptidoglycan synthesis</keyword>
<feature type="active site" description="Proton donor" evidence="20">
    <location>
        <position position="238"/>
    </location>
</feature>
<organism evidence="22 23">
    <name type="scientific">Candidatus Litorirhabdus singularis</name>
    <dbReference type="NCBI Taxonomy" id="2518993"/>
    <lineage>
        <taxon>Bacteria</taxon>
        <taxon>Pseudomonadati</taxon>
        <taxon>Pseudomonadota</taxon>
        <taxon>Gammaproteobacteria</taxon>
        <taxon>Cellvibrionales</taxon>
        <taxon>Halieaceae</taxon>
        <taxon>Candidatus Litorirhabdus</taxon>
    </lineage>
</organism>
<evidence type="ECO:0000256" key="7">
    <source>
        <dbReference type="ARBA" id="ARBA00015188"/>
    </source>
</evidence>
<evidence type="ECO:0000256" key="6">
    <source>
        <dbReference type="ARBA" id="ARBA00012518"/>
    </source>
</evidence>
<name>A0ABT3THZ4_9GAMM</name>
<evidence type="ECO:0000256" key="12">
    <source>
        <dbReference type="ARBA" id="ARBA00022857"/>
    </source>
</evidence>
<evidence type="ECO:0000256" key="4">
    <source>
        <dbReference type="ARBA" id="ARBA00004752"/>
    </source>
</evidence>
<evidence type="ECO:0000256" key="9">
    <source>
        <dbReference type="ARBA" id="ARBA00022618"/>
    </source>
</evidence>
<reference evidence="22" key="1">
    <citation type="submission" date="2019-02" db="EMBL/GenBank/DDBJ databases">
        <authorList>
            <person name="Li S.-H."/>
        </authorList>
    </citation>
    <scope>NUCLEOTIDE SEQUENCE</scope>
    <source>
        <strain evidence="22">IMCC14734</strain>
    </source>
</reference>
<dbReference type="NCBIfam" id="TIGR00179">
    <property type="entry name" value="murB"/>
    <property type="match status" value="1"/>
</dbReference>
<dbReference type="InterPro" id="IPR011601">
    <property type="entry name" value="MurB_C"/>
</dbReference>
<keyword evidence="12 20" id="KW-0521">NADP</keyword>
<comment type="cofactor">
    <cofactor evidence="1 20">
        <name>FAD</name>
        <dbReference type="ChEBI" id="CHEBI:57692"/>
    </cofactor>
</comment>
<dbReference type="InterPro" id="IPR003170">
    <property type="entry name" value="MurB"/>
</dbReference>
<dbReference type="EMBL" id="SHNN01000002">
    <property type="protein sequence ID" value="MCX2981410.1"/>
    <property type="molecule type" value="Genomic_DNA"/>
</dbReference>
<evidence type="ECO:0000256" key="20">
    <source>
        <dbReference type="HAMAP-Rule" id="MF_00037"/>
    </source>
</evidence>
<dbReference type="SUPFAM" id="SSF56176">
    <property type="entry name" value="FAD-binding/transporter-associated domain-like"/>
    <property type="match status" value="1"/>
</dbReference>
<dbReference type="GO" id="GO:0008762">
    <property type="term" value="F:UDP-N-acetylmuramate dehydrogenase activity"/>
    <property type="evidence" value="ECO:0007669"/>
    <property type="project" value="UniProtKB-EC"/>
</dbReference>
<sequence>MSVQANIDLQAFNTLATPSRAQWYAPLREAKDFAAAWQFARQHQEPLLVLGGGSNVVLGERLPGLVLHQLCQGREILLEDESSVTVAVAGGENWHQFVHWSISQGWAGLENLALIPGSVGAAPIQNIGAYGAEVGGFIERVLARDLNTGEGLQLSRDECAFGYRDSVFKRDLSDQLLIETVVFKLPRQAEPDVSYPALAAYCAEHGLVSPTPLDVFNAVLAIRTSKLPDPARVPNVGSFFKNPQLTEAELEALLIKFPQLPHYARAAGASVPAAWLIEACGFKTLQSEPVRVHGRHALVVINPDKQSATTVRRFAARIQSAVAERFGILLEQEPRNYG</sequence>
<dbReference type="HAMAP" id="MF_00037">
    <property type="entry name" value="MurB"/>
    <property type="match status" value="1"/>
</dbReference>
<comment type="subcellular location">
    <subcellularLocation>
        <location evidence="3 20">Cytoplasm</location>
    </subcellularLocation>
</comment>
<comment type="catalytic activity">
    <reaction evidence="19 20">
        <text>UDP-N-acetyl-alpha-D-muramate + NADP(+) = UDP-N-acetyl-3-O-(1-carboxyvinyl)-alpha-D-glucosamine + NADPH + H(+)</text>
        <dbReference type="Rhea" id="RHEA:12248"/>
        <dbReference type="ChEBI" id="CHEBI:15378"/>
        <dbReference type="ChEBI" id="CHEBI:57783"/>
        <dbReference type="ChEBI" id="CHEBI:58349"/>
        <dbReference type="ChEBI" id="CHEBI:68483"/>
        <dbReference type="ChEBI" id="CHEBI:70757"/>
        <dbReference type="EC" id="1.3.1.98"/>
    </reaction>
</comment>
<evidence type="ECO:0000256" key="16">
    <source>
        <dbReference type="ARBA" id="ARBA00023306"/>
    </source>
</evidence>
<accession>A0ABT3THZ4</accession>
<dbReference type="Pfam" id="PF02873">
    <property type="entry name" value="MurB_C"/>
    <property type="match status" value="1"/>
</dbReference>
<evidence type="ECO:0000256" key="3">
    <source>
        <dbReference type="ARBA" id="ARBA00004496"/>
    </source>
</evidence>
<keyword evidence="9 20" id="KW-0132">Cell division</keyword>
<evidence type="ECO:0000256" key="2">
    <source>
        <dbReference type="ARBA" id="ARBA00003921"/>
    </source>
</evidence>
<comment type="similarity">
    <text evidence="5 20">Belongs to the MurB family.</text>
</comment>
<evidence type="ECO:0000256" key="11">
    <source>
        <dbReference type="ARBA" id="ARBA00022827"/>
    </source>
</evidence>
<comment type="function">
    <text evidence="2 20">Cell wall formation.</text>
</comment>
<evidence type="ECO:0000256" key="8">
    <source>
        <dbReference type="ARBA" id="ARBA00022490"/>
    </source>
</evidence>
<evidence type="ECO:0000256" key="14">
    <source>
        <dbReference type="ARBA" id="ARBA00022984"/>
    </source>
</evidence>
<dbReference type="PROSITE" id="PS51387">
    <property type="entry name" value="FAD_PCMH"/>
    <property type="match status" value="1"/>
</dbReference>
<dbReference type="InterPro" id="IPR006094">
    <property type="entry name" value="Oxid_FAD_bind_N"/>
</dbReference>
<evidence type="ECO:0000256" key="10">
    <source>
        <dbReference type="ARBA" id="ARBA00022630"/>
    </source>
</evidence>
<keyword evidence="15 20" id="KW-0560">Oxidoreductase</keyword>
<gene>
    <name evidence="20" type="primary">murB</name>
    <name evidence="22" type="ORF">EYC98_11105</name>
</gene>
<dbReference type="Gene3D" id="3.30.43.10">
    <property type="entry name" value="Uridine Diphospho-n-acetylenolpyruvylglucosamine Reductase, domain 2"/>
    <property type="match status" value="1"/>
</dbReference>
<protein>
    <recommendedName>
        <fullName evidence="7 20">UDP-N-acetylenolpyruvoylglucosamine reductase</fullName>
        <ecNumber evidence="6 20">1.3.1.98</ecNumber>
    </recommendedName>
    <alternativeName>
        <fullName evidence="18 20">UDP-N-acetylmuramate dehydrogenase</fullName>
    </alternativeName>
</protein>
<evidence type="ECO:0000313" key="23">
    <source>
        <dbReference type="Proteomes" id="UP001143362"/>
    </source>
</evidence>
<comment type="pathway">
    <text evidence="4 20">Cell wall biogenesis; peptidoglycan biosynthesis.</text>
</comment>
<keyword evidence="11 20" id="KW-0274">FAD</keyword>
<evidence type="ECO:0000259" key="21">
    <source>
        <dbReference type="PROSITE" id="PS51387"/>
    </source>
</evidence>
<dbReference type="PANTHER" id="PTHR21071">
    <property type="entry name" value="UDP-N-ACETYLENOLPYRUVOYLGLUCOSAMINE REDUCTASE"/>
    <property type="match status" value="1"/>
</dbReference>
<dbReference type="InterPro" id="IPR036635">
    <property type="entry name" value="MurB_C_sf"/>
</dbReference>
<keyword evidence="16 20" id="KW-0131">Cell cycle</keyword>
<dbReference type="Gene3D" id="3.30.465.10">
    <property type="match status" value="1"/>
</dbReference>
<evidence type="ECO:0000256" key="15">
    <source>
        <dbReference type="ARBA" id="ARBA00023002"/>
    </source>
</evidence>
<keyword evidence="13 20" id="KW-0133">Cell shape</keyword>
<dbReference type="InterPro" id="IPR036318">
    <property type="entry name" value="FAD-bd_PCMH-like_sf"/>
</dbReference>
<evidence type="ECO:0000256" key="19">
    <source>
        <dbReference type="ARBA" id="ARBA00048914"/>
    </source>
</evidence>
<dbReference type="NCBIfam" id="NF000755">
    <property type="entry name" value="PRK00046.1"/>
    <property type="match status" value="1"/>
</dbReference>
<evidence type="ECO:0000256" key="1">
    <source>
        <dbReference type="ARBA" id="ARBA00001974"/>
    </source>
</evidence>
<dbReference type="EC" id="1.3.1.98" evidence="6 20"/>
<dbReference type="InterPro" id="IPR016169">
    <property type="entry name" value="FAD-bd_PCMH_sub2"/>
</dbReference>
<feature type="domain" description="FAD-binding PCMH-type" evidence="21">
    <location>
        <begin position="16"/>
        <end position="188"/>
    </location>
</feature>
<dbReference type="InterPro" id="IPR016167">
    <property type="entry name" value="FAD-bd_PCMH_sub1"/>
</dbReference>
<dbReference type="Proteomes" id="UP001143362">
    <property type="component" value="Unassembled WGS sequence"/>
</dbReference>
<keyword evidence="10 20" id="KW-0285">Flavoprotein</keyword>
<keyword evidence="17 20" id="KW-0961">Cell wall biogenesis/degradation</keyword>
<evidence type="ECO:0000256" key="18">
    <source>
        <dbReference type="ARBA" id="ARBA00031026"/>
    </source>
</evidence>
<comment type="caution">
    <text evidence="22">The sequence shown here is derived from an EMBL/GenBank/DDBJ whole genome shotgun (WGS) entry which is preliminary data.</text>
</comment>
<dbReference type="SUPFAM" id="SSF56194">
    <property type="entry name" value="Uridine diphospho-N-Acetylenolpyruvylglucosamine reductase, MurB, C-terminal domain"/>
    <property type="match status" value="1"/>
</dbReference>
<dbReference type="InterPro" id="IPR016166">
    <property type="entry name" value="FAD-bd_PCMH"/>
</dbReference>
<dbReference type="PANTHER" id="PTHR21071:SF4">
    <property type="entry name" value="UDP-N-ACETYLENOLPYRUVOYLGLUCOSAMINE REDUCTASE"/>
    <property type="match status" value="1"/>
</dbReference>
<evidence type="ECO:0000256" key="5">
    <source>
        <dbReference type="ARBA" id="ARBA00010485"/>
    </source>
</evidence>
<keyword evidence="23" id="KW-1185">Reference proteome</keyword>
<evidence type="ECO:0000256" key="17">
    <source>
        <dbReference type="ARBA" id="ARBA00023316"/>
    </source>
</evidence>
<dbReference type="Gene3D" id="3.90.78.10">
    <property type="entry name" value="UDP-N-acetylenolpyruvoylglucosamine reductase, C-terminal domain"/>
    <property type="match status" value="1"/>
</dbReference>
<evidence type="ECO:0000313" key="22">
    <source>
        <dbReference type="EMBL" id="MCX2981410.1"/>
    </source>
</evidence>
<keyword evidence="8 20" id="KW-0963">Cytoplasm</keyword>